<keyword evidence="5" id="KW-0690">Ribosome biogenesis</keyword>
<accession>A0A9N9HM19</accession>
<dbReference type="EMBL" id="CAJVPP010007910">
    <property type="protein sequence ID" value="CAG8692504.1"/>
    <property type="molecule type" value="Genomic_DNA"/>
</dbReference>
<feature type="domain" description="Ribosome-assembly protein 3 C-terminal" evidence="9">
    <location>
        <begin position="57"/>
        <end position="103"/>
    </location>
</feature>
<evidence type="ECO:0000256" key="5">
    <source>
        <dbReference type="ARBA" id="ARBA00022517"/>
    </source>
</evidence>
<comment type="caution">
    <text evidence="10">The sequence shown here is derived from an EMBL/GenBank/DDBJ whole genome shotgun (WGS) entry which is preliminary data.</text>
</comment>
<sequence length="117" mass="13378">DMEEVIKNTKKSSKKKQQNEKEETNQSQDTITSKEPTETKDPVPTPLLARTQAEKQFRDFYMNRITKAFGEDLDKLRKKEVNLDSNKLEILINTLESGISIFSDVEKELALLSSSGK</sequence>
<feature type="region of interest" description="Disordered" evidence="8">
    <location>
        <begin position="1"/>
        <end position="50"/>
    </location>
</feature>
<dbReference type="GO" id="GO:0030687">
    <property type="term" value="C:preribosome, large subunit precursor"/>
    <property type="evidence" value="ECO:0007669"/>
    <property type="project" value="TreeGrafter"/>
</dbReference>
<comment type="similarity">
    <text evidence="3">Belongs to the RSA3 family.</text>
</comment>
<organism evidence="10 11">
    <name type="scientific">Funneliformis mosseae</name>
    <name type="common">Endomycorrhizal fungus</name>
    <name type="synonym">Glomus mosseae</name>
    <dbReference type="NCBI Taxonomy" id="27381"/>
    <lineage>
        <taxon>Eukaryota</taxon>
        <taxon>Fungi</taxon>
        <taxon>Fungi incertae sedis</taxon>
        <taxon>Mucoromycota</taxon>
        <taxon>Glomeromycotina</taxon>
        <taxon>Glomeromycetes</taxon>
        <taxon>Glomerales</taxon>
        <taxon>Glomeraceae</taxon>
        <taxon>Funneliformis</taxon>
    </lineage>
</organism>
<evidence type="ECO:0000256" key="7">
    <source>
        <dbReference type="ARBA" id="ARBA00023274"/>
    </source>
</evidence>
<gene>
    <name evidence="10" type="ORF">FMOSSE_LOCUS13412</name>
</gene>
<evidence type="ECO:0000256" key="6">
    <source>
        <dbReference type="ARBA" id="ARBA00023242"/>
    </source>
</evidence>
<feature type="non-terminal residue" evidence="10">
    <location>
        <position position="1"/>
    </location>
</feature>
<dbReference type="InterPro" id="IPR028217">
    <property type="entry name" value="Rsa3_C"/>
</dbReference>
<keyword evidence="11" id="KW-1185">Reference proteome</keyword>
<name>A0A9N9HM19_FUNMO</name>
<evidence type="ECO:0000256" key="4">
    <source>
        <dbReference type="ARBA" id="ARBA00015339"/>
    </source>
</evidence>
<evidence type="ECO:0000259" key="9">
    <source>
        <dbReference type="Pfam" id="PF14615"/>
    </source>
</evidence>
<evidence type="ECO:0000256" key="8">
    <source>
        <dbReference type="SAM" id="MobiDB-lite"/>
    </source>
</evidence>
<dbReference type="GO" id="GO:0000027">
    <property type="term" value="P:ribosomal large subunit assembly"/>
    <property type="evidence" value="ECO:0007669"/>
    <property type="project" value="TreeGrafter"/>
</dbReference>
<proteinExistence type="inferred from homology"/>
<dbReference type="AlphaFoldDB" id="A0A9N9HM19"/>
<reference evidence="10" key="1">
    <citation type="submission" date="2021-06" db="EMBL/GenBank/DDBJ databases">
        <authorList>
            <person name="Kallberg Y."/>
            <person name="Tangrot J."/>
            <person name="Rosling A."/>
        </authorList>
    </citation>
    <scope>NUCLEOTIDE SEQUENCE</scope>
    <source>
        <strain evidence="10">87-6 pot B 2015</strain>
    </source>
</reference>
<keyword evidence="6" id="KW-0539">Nucleus</keyword>
<keyword evidence="7" id="KW-0687">Ribonucleoprotein</keyword>
<evidence type="ECO:0000313" key="11">
    <source>
        <dbReference type="Proteomes" id="UP000789375"/>
    </source>
</evidence>
<dbReference type="InterPro" id="IPR051898">
    <property type="entry name" value="Ribosome_Assembly_3"/>
</dbReference>
<protein>
    <recommendedName>
        <fullName evidence="4">Ribosome assembly protein 3</fullName>
    </recommendedName>
</protein>
<dbReference type="PANTHER" id="PTHR28127">
    <property type="entry name" value="RIBOSOME ASSEMBLY PROTEIN 3"/>
    <property type="match status" value="1"/>
</dbReference>
<dbReference type="GO" id="GO:0005730">
    <property type="term" value="C:nucleolus"/>
    <property type="evidence" value="ECO:0007669"/>
    <property type="project" value="UniProtKB-SubCell"/>
</dbReference>
<comment type="subcellular location">
    <subcellularLocation>
        <location evidence="2">Nucleus</location>
        <location evidence="2">Nucleolus</location>
    </subcellularLocation>
</comment>
<dbReference type="PANTHER" id="PTHR28127:SF1">
    <property type="entry name" value="RIBOSOME ASSEMBLY PROTEIN 3"/>
    <property type="match status" value="1"/>
</dbReference>
<evidence type="ECO:0000256" key="2">
    <source>
        <dbReference type="ARBA" id="ARBA00004604"/>
    </source>
</evidence>
<dbReference type="Proteomes" id="UP000789375">
    <property type="component" value="Unassembled WGS sequence"/>
</dbReference>
<comment type="function">
    <text evidence="1">Required for efficient biogenesis of the 60S ribosomal subunit.</text>
</comment>
<dbReference type="Pfam" id="PF14615">
    <property type="entry name" value="Rsa3"/>
    <property type="match status" value="1"/>
</dbReference>
<evidence type="ECO:0000256" key="3">
    <source>
        <dbReference type="ARBA" id="ARBA00006256"/>
    </source>
</evidence>
<evidence type="ECO:0000313" key="10">
    <source>
        <dbReference type="EMBL" id="CAG8692504.1"/>
    </source>
</evidence>
<evidence type="ECO:0000256" key="1">
    <source>
        <dbReference type="ARBA" id="ARBA00003035"/>
    </source>
</evidence>